<dbReference type="Proteomes" id="UP001501772">
    <property type="component" value="Unassembled WGS sequence"/>
</dbReference>
<dbReference type="RefSeq" id="WP_344849991.1">
    <property type="nucleotide sequence ID" value="NZ_BAABBY010000002.1"/>
</dbReference>
<keyword evidence="1" id="KW-0378">Hydrolase</keyword>
<organism evidence="4 5">
    <name type="scientific">Pedobacter jeongneungensis</name>
    <dbReference type="NCBI Taxonomy" id="947309"/>
    <lineage>
        <taxon>Bacteria</taxon>
        <taxon>Pseudomonadati</taxon>
        <taxon>Bacteroidota</taxon>
        <taxon>Sphingobacteriia</taxon>
        <taxon>Sphingobacteriales</taxon>
        <taxon>Sphingobacteriaceae</taxon>
        <taxon>Pedobacter</taxon>
    </lineage>
</organism>
<dbReference type="InterPro" id="IPR049492">
    <property type="entry name" value="BD-FAE-like_dom"/>
</dbReference>
<comment type="caution">
    <text evidence="4">The sequence shown here is derived from an EMBL/GenBank/DDBJ whole genome shotgun (WGS) entry which is preliminary data.</text>
</comment>
<protein>
    <recommendedName>
        <fullName evidence="3">BD-FAE-like domain-containing protein</fullName>
    </recommendedName>
</protein>
<evidence type="ECO:0000313" key="4">
    <source>
        <dbReference type="EMBL" id="GAA4199597.1"/>
    </source>
</evidence>
<accession>A0ABP8B6W0</accession>
<dbReference type="SUPFAM" id="SSF53474">
    <property type="entry name" value="alpha/beta-Hydrolases"/>
    <property type="match status" value="1"/>
</dbReference>
<keyword evidence="2" id="KW-0732">Signal</keyword>
<dbReference type="EMBL" id="BAABBY010000002">
    <property type="protein sequence ID" value="GAA4199597.1"/>
    <property type="molecule type" value="Genomic_DNA"/>
</dbReference>
<dbReference type="PANTHER" id="PTHR48081">
    <property type="entry name" value="AB HYDROLASE SUPERFAMILY PROTEIN C4A8.06C"/>
    <property type="match status" value="1"/>
</dbReference>
<dbReference type="Gene3D" id="3.40.50.1820">
    <property type="entry name" value="alpha/beta hydrolase"/>
    <property type="match status" value="1"/>
</dbReference>
<evidence type="ECO:0000256" key="2">
    <source>
        <dbReference type="SAM" id="SignalP"/>
    </source>
</evidence>
<gene>
    <name evidence="4" type="ORF">GCM10022289_10190</name>
</gene>
<evidence type="ECO:0000313" key="5">
    <source>
        <dbReference type="Proteomes" id="UP001501772"/>
    </source>
</evidence>
<evidence type="ECO:0000256" key="1">
    <source>
        <dbReference type="ARBA" id="ARBA00022801"/>
    </source>
</evidence>
<feature type="signal peptide" evidence="2">
    <location>
        <begin position="1"/>
        <end position="24"/>
    </location>
</feature>
<dbReference type="Pfam" id="PF20434">
    <property type="entry name" value="BD-FAE"/>
    <property type="match status" value="1"/>
</dbReference>
<dbReference type="InterPro" id="IPR029058">
    <property type="entry name" value="AB_hydrolase_fold"/>
</dbReference>
<keyword evidence="5" id="KW-1185">Reference proteome</keyword>
<reference evidence="5" key="1">
    <citation type="journal article" date="2019" name="Int. J. Syst. Evol. Microbiol.">
        <title>The Global Catalogue of Microorganisms (GCM) 10K type strain sequencing project: providing services to taxonomists for standard genome sequencing and annotation.</title>
        <authorList>
            <consortium name="The Broad Institute Genomics Platform"/>
            <consortium name="The Broad Institute Genome Sequencing Center for Infectious Disease"/>
            <person name="Wu L."/>
            <person name="Ma J."/>
        </authorList>
    </citation>
    <scope>NUCLEOTIDE SEQUENCE [LARGE SCALE GENOMIC DNA]</scope>
    <source>
        <strain evidence="5">JCM 17626</strain>
    </source>
</reference>
<feature type="domain" description="BD-FAE-like" evidence="3">
    <location>
        <begin position="44"/>
        <end position="239"/>
    </location>
</feature>
<dbReference type="InterPro" id="IPR050300">
    <property type="entry name" value="GDXG_lipolytic_enzyme"/>
</dbReference>
<evidence type="ECO:0000259" key="3">
    <source>
        <dbReference type="Pfam" id="PF20434"/>
    </source>
</evidence>
<feature type="chain" id="PRO_5046694063" description="BD-FAE-like domain-containing protein" evidence="2">
    <location>
        <begin position="25"/>
        <end position="282"/>
    </location>
</feature>
<name>A0ABP8B6W0_9SPHI</name>
<dbReference type="PANTHER" id="PTHR48081:SF33">
    <property type="entry name" value="KYNURENINE FORMAMIDASE"/>
    <property type="match status" value="1"/>
</dbReference>
<sequence>MKTLFMYKYLVLLMLLFQTILSSAQVKKVKNINYAGNTDEANTLNIFYKNDSVKNKPVLIFIHGGSWSSGKKETYWWLGRNFARKGVVTIIINYPLAPNVQYEKMADDCALAVKWVQEHIADYTASPDKIFVMGHSAGAHLGELINADPKYFKKAGIKNPIKGVILNDPFGLDMQEYLTTAEKDHFYFDFIRTFTDQPAVWKVASPLDYVNNIKNPHLLFYGSKTYGAIKLQTPRLYEKLKANHVPVEIKEIKGKSHVPMISQMIFGGNQLYKDIVEFIGHN</sequence>
<proteinExistence type="predicted"/>